<dbReference type="Gene3D" id="3.30.300.30">
    <property type="match status" value="6"/>
</dbReference>
<dbReference type="CDD" id="cd19534">
    <property type="entry name" value="E_NRPS"/>
    <property type="match status" value="3"/>
</dbReference>
<sequence>MYLRRRVDVSSKKIANIYPLSPMQEGMLFHSLLDEGTESYFEQLRFTIRGFIDPAILEQSLNALIARHDILRTVFILEKVQKPRQIVLKERKTNVQVIDITHLSEDEQAIFLEDYTKKERQKNFDLAKDVLIRLTLIRTSSDAYTLIWSHHHILLDGWCIPIVLHDFFQIYQQVKDEQPVNLGQVYPYSKYISWLGEQDAEEAKDNWSRYLSDYEPSTFIQKQGTGIKYNQAELVFTIGQSLTTELNHIARQLQVTVNNLFRTIWGLMLQRQSNIDDVVFGSVVSGRPIDIPNVEQMVGLFINTVPIRVQMRDNQTFSDLVKQVQEESSSLEKYHYLSLADIQKNQQLIDHIILFQNYPMGAELLTRLNQYNQEFTLTKLHAFEQTNYDLNIMVTADDTLTVTYLYNASVFTEDQLQHLNQQLITIMTQVTNTPDILLKNLEIINSEEKHLQLHTFNDTYRHYPVDYLIHQIFEERAEKQPHHIALVMGEQKLTYRELNEKANQLATFLRAKGVGPESIVSLLTERSAEMIIAILAIFKAGGAYLPIDPAHPKDRIEYILQDSGSVLLLTKKRFLETIDFADRIFDLEAGELYQGAPGNLANVAKASNLAYVIYTSGSTGKPKGVMIEHASLLNQIFALQEQYPLQEKDAYLLKTTYTFDVSVAEIFGWILGNGRLVILEPGAEKEPYKIWESIVNYDVTHVNFVPSMLILFVEYLEGRKEANRLRYIMAAGEAMPNDLASRVYQVLPEVKVENIYGPTEATIYASCYSLTADLIENPVPIGKPLANYQMHIVNQHGQLQPIGVPGELCIAGAGLARGYLNNEEMTNEKFVPHPFEAGKRMYRTGDLARYRKDGNIEYLGRIDHQVKIRGFRIELNEIRSRLIEEESIRDAVVVAQTDHNHQAYLCAYIIADQMWTVASLRTLLRQTLPDYMVPSHFIQMEEFPLTSSGKIDRKALPLPDGEVQTGNAYSAPRNPIEELLARIWEEVLGVSRVGIHDNFFELGGHSLLATQLLSRTSKVFQTQLQMREIFTYQTVAELAERIQITRQGAEPIKQSPIKPLSLDSTQELPLSFAQQRLWFLDQLIPNSAMYNIPVGFRLRGAVDTNVMERALNEMINRHESLRTTVKDIEGRAVQVIHTQVHFPLPVTDLRDLPAEEKDTIWMSMVEEDGATPFQLDHWPLMRAVLIRLEEQESVLWINMHHIISDGWSMDVLVNELSTIYEAFVKEAEAPLADLPIQYRDYAVWQRENWQGNVWEQQLSYWKKKLGQSEPLLPLPTDRPRTVVQSYSGDNYSFYVPSEVGQKLRELGRQEGATLFMTLLAAFKHFMYRYTNTTDILIGTPVAGRNRQEIENLIGFFVNMLVLRTDLSNDPTFVELLRRVRETAFDAFANQDIPFEKLVDELQIERSLSYSPLFQVLFSVQGMSTGVRKGETISITPNEVSLNKTTKFDLTLTMIEDEDDGLKGVFEYSTDLFDRTTIERMAEHFRNLLQAVATNPAQKITEVELLGDGERDQLLVGWNDTEVDYSRDLCVHELVTEIAQKLPDQLAVSGEQGAITYAELDAKANQLAHFLLKQGIGSEDLVGICVERSIEMLIGQLAILKAGAAYVPMDPAYPQERLAFMIKNAQMSLVLTQERLVSALPVGAATFLCLDRDWDGMATMSSDAPAVTTKAEQLAYVIYTSGSTGTPKGVEIEHRSLLNLIHWHQRAYNVNAADRASQIAGTAFDASVWEIWPYLTAGATICLPQEEIRLVPEKLRDWIVESGITISFLPTPLAESLLTVNWPAGSALRYMLTGGDTLHQYPSADLPFTLVNQYGPTENTVVATAGIVPVQGEREAAPSIGRPIDNVSVYVLDASRKPVPVGVVGELYIAGKSLARGYLNRPDLTEASFVPNPFSTDEGARMYRTGDLVRYLADGSLEFIGRADDQVSIRGFRVELGEIESALYAHAAVSEAVVIVREDLTPGVKRLVAYAVLHEGEEVQTNELRQSLKDRLPDYMVPSVIIRMDALPLTPNGKVDRRALPLPDTVRAQWEDGYVAPQTEIEYKLAEIWQGVLGVESIGIHDNFFELGGDSILTIQIVARANQAGIRFTPKHLFDSQTLAELAASVVVLEDAPQVHREQGIVTGELPLTPIQTWFFEQEICHVNHWNQSVMLAVREEMDASLLAKAFAAILAHHDALRLRFRNVNGKWEQYHDVVSDEDVFQVVDLTTAVRETEIEEQMQAIADELQESLDIEKGPLLRAAYFQCEDKQRLFIAIHHLAVDGVSWRIILEDLQTAYQQLIELQQINLPQKTTSFKRWSEQLTQYAEQSVVDEYWATLDTSHVVNLPVDHPNGKNTEGLAVQVKVKLGVDETRALLQEVPAAYRTQINDVLLSALIRAYNNWTGQQTLYVSVEGHGREEIIDGVDISRTVGWFTSMYPVLLEMEPQTPWGSLIKSVKEQLRSIPDKGIGYGIHRYLSKDEQTINTLQAYRQPEISFNYLGQFDQDQTADSSLFQIIPNWSASNLSRDEARIHTLDFQSMVAGDQLEMTWTYSGDMYEQQTIEELARDYVQSLQAIVAHCRSEEAGGYTPSDFALAELDQTSLDKFIGNNRLIENIYTLTPLQEGMLFHSLYEQAGGDYVVQLVVNLDHLNVAKFSEAWQKVVERHAILRTTFLWIGLDKPHQVVHTKVTAHVEQLDWSHLPKEKQEANLQTYLEQDRKRGFDLTHPPLMRWSLIRLDSKTSQLVWSFHHILLDGWSTPIVLNDWLTYYQASVDGTKAELPVAPPFSTYIAWLKQQSLEASEQYWRKHLRGFRTPTPLSMGKPGGRAVQQKEYADQMILLSKETTASLQAFARRHQLTMNTLVQGAWALILSRYAGESEVVFGTTNLGRPTDLRGVDSMVGLFINTLPVRVLFSEQVTVIDWLQKIQQEQSAIRQYEFTPLVDIQSWSEVPLGQALFDSILVFENYMSGAETNANTDMSLNAIKAVEQTNYPLTLVAAPGEELLLKLIYETNRFDQITMDKVLAQLIKVFESIMAQPTDHLSAISFITDEERHKLLVEWNATETEYARDAVMHQLFEAQVVATPDAEALIVGEDRLTYAELNRRANQLAHYLRAQGIGPEVLVAVLMERTTEMIVAMMGILKAGGAYVPIDPAYPQERIGYTLEDSQAAILLTQGSLLSMLPEHTAQVICLDRDWEAIAEQSEENLLNLVEPTNLSYVIYTSGSTGLPKGVAIQHSSVIAFIAWAKTVFSAEEMSGVLASTSICFDLSVYEIFVTLAYGGKVILADNALHIPTLPAVNEVTLINTVPSAAKELVRMNAIPSTVRVVNLAGEPLPNTLAQSLYAMGHVEKVFNLYGPSEDTTYSTYVQVTKGATSEPTIGRPLSNTQAYILDANLQPVPLGLPGELYLGGDGLARGYLNRPELTAERFLSNPFHADSHARMYGTGDLVRYLPDGQIEYLGRIDHQVKIRGYRIELGELEAVLRTHPAVKEAVVMAREDKQGDKRLAAYVTTREESSEEATDLAVWAKAKLPEFMVPSVFVWLDAMPLTPNGKIDRKQLPEPEWGQIASTQEYVAPRNQTEELVATIWSQVLGIEKVGVYDNFFELGGHSLLATRVISRLREMFAGEVPIRTLFENPTVAELSEILGSFWRETSGASIEPVSREGHLPLSFAQQRLWFLDRLMPESALYNIPSAMRLHGDLNIEAWNKSLQLLIQRHESLRTTFDHVGGQAVQIIHPYQEQPLRVIDLRELPADECEAETQRLAGIEAATPFNLSEGPLFRTTLIRICEQEAVFLFNMHHIIFDGWSIGIFIKEMRALYEAFVYGKEPGLADLTLQYADYAVWQRKWMEEDVLTRQLAYWKEKLVDAEPLLVLPTDRPRPSVQSHAGAMYTFTLSAELLEKLSMLSREEGSTLFMTLLAAFQTMLYRYSGQEDILVGSPVAGRNREEIESLIGFFINTLVLRTDMSGEPTFRDLLARVKETALEAYAHQDLPFEKLVDELALERSLSYSPLFQVMFVLQNFQLDLDEKAGIRVSEFDMDKHLVTAKFDLTLTMAERPNGLIATFEYNTALFDETTIVRMSQHFHHLLEAIVQMPEQTITQLPLLPQAEREQLLVEWNDTTTAYPREQRVDQLFQQTAMRYPNQIAVVAGDQSLTYSQLETRANQVANYLQKQGIRPGSLVGICVKRSLEMLIGVLGILKAGGAYVPLDSDYPKERLAYMMDDARVTVLLTQEQLLPSLPSGEHSVVCLDRDWTMIADESEQAPDIDTTAESLAYVIYTSGSTGLPKGTLVIHRGIVRLVKETDYVTITEQDVFLQASTVSFDAATFEIWGSLLNGAKLVLMPPDLPSLEELGQAIQVHKVTTLWLTAGLFTLMVDHHKEYLAGVRQLLVGGDVVSVPHVRKALELEGLTIINGYGPTENTTFTCCYPVTELPETIGSFPIGRPIKNTTVYVLDSNMQPVPIGVTGELYIGGDGLAQGYLNRPDLTEERFVPNPFSTDSQARLYRTGDLVRYLPDGVIEFIGRIDNQVKIRGFRIELSEVEAVLAKHPALAASVVIVREDEPGKKQLVAYAVKQAEQEVDTAELRQHFKAHVPDYMVPTAFVMLDELPLTPNGKVDRRALPKPDYAHSSDEHYVAPHTLIERKLSEIWQDVLRIEEISINANFFELGGDSILSIQIVSRANQAGIRLTPKQIFENQTIAELAALVSTTGNGEGAIQLAEQGLVTGNVLLTPIQKWFFAANQPSIHHWNQSFLLTVEEPVDTSALERAIAELLAHHDALRMRYTNNDGIWSQHIEGLGEPVPFHLVDLSGIAAEEQFARLEEIAGEKQASLNITEGPMFRAAYFHLGKERAGRLLLVIHHLVVDGVSWRILLEDLQLAYEQAVNGQAVHFPSKTTSFKAWAEQLHAYAKSDSLDKEKAFWANQAYEVDPLPVDRTYEPAQNIEAYTKQITLTLTAEETRNLLHETLPSYRLQINDVLLASLAKALNRWTGKEKIVVTLEGHGREEIIEGADLSHTVGWFTSMYPIQISIEQEKPWGHTLKAVKEQLRQIPNKGVGYGILRYLSDDLELQHQLKAQLKPQISFNYLGQFDQTVAVSSTFGIASECSGANLAPDSIRENLLDIISAVTGDQLHVTWLYNENIHDEQTIAAVADHYMEALREIMTYTQSAEEIGYTPSDFPLANLNQQSIDKYIASDRQLENVYLLTPLQEGMLFHSLYEQEGGDYVVQFLMTVREISLEAFEQAWQRIVDRHSILRTSFIWEGLEQPHQIVRKQVKVSVEKIDLRHVDADKQEAEIQAYMEKDRVRNFQLNQAPLMRWTLFHTNDNTYRFLWGFHHILLDGWSMPLVLQDWQASYQAIDKGEEEKLEAVQPFSRYIAWLHKQDKQVAERYWREQLKGFYESTPLAMGKAGSHAIQPKAYRDRTVYLSKEVTEHLQAFARKQQLTLNTLVQGAWALILSGYSGSDDVVFGTTVSGRPAELPGVENMVGLFINTLPVRVMFDPSQTIQEWLQHLQKTQLDIRQYEYTPLVDVQGWSEVSHGQSLFDSILVFENYLNSTSEGSDSGVSLSEVQAVEQTNYPLTLVVAPGDELALKLIYEQGRFDSEAIVKVLEQMSQVLQALTAQAEQPLTTLSFITDEERHKLLVEWNATETEYARDAVMHQLFEAQVVATPDAEALIVGEDRLTYAELNCRANQLAHYLRSQGIGPEVLVAVLMERTTEMIVAMMGILKAGGAYVPIDPAYPQERIGYTLEDSQAAILLTQGSLLSMLPEHTAQVICLDRDWEVIAEQSEENLLNLVEPTNLSYVIYTSGSTGLPKGVAIQHSSVIAFIAWAKTVFSAEEMSGVLASTSICFDLSVYEIFVTLAYGGKVILADNALHIPTLPAVNEVTLINTVPSAAKELVRMNAIPSTVRVVNLAGEPLPNTLAQSLYAMGHVEKVFNLYGPSEDTTYSTYVQVTKGATSEPTIGRPLSNTQAYILDANLQPVPLGLPGELYLGGDGLARGYLNRPELTAERFLSNPFHADSHARMYGTGDLVRYLPDGQIEYLGRIDHQVKIRGYRIELGELEAVLRTHPAVKEAVVMAREDKQGDKRLAAYVTTREESSEGATDLAVWAKAKLPEFMVPSVFVWLDAMPLTPNGKIDRKQLPEPEWGQITSTQEYVAPRNQTEEMVATIWSQVLGIEKVGVHDNFFELGGHSLLATRVISRLREMFTGEVPIRTLFENPTVAELSEALGSFLQETTGTAIEPVSREGHLPLSFAQQRLWFLDRLMPDSALYNIPSAMRLHGDLNIEAWNKSLQLLIQRHESLRTTFDHVDGQAVQIIHPYQEQPLRVIDLRELPAIKCEAETQRLAGIEAATPFNLSEGPLFRTTLIRVSEQETVFLLNMHHIISDGWSMGVFIREWFTSYEAISQNDLPALVDLPVQYADYAVWQRDWLQGSVLDEQLSYWSEKLSGAEPLLTLPTDRSRPAVQTYEGAIYSTTLAGELLDKLQTLSRKEESTLFMTLLAAFQTLLYRYSGQEDILVGSPVAGRNRPETEQLIGFFINTMVLRTDMSGEPTFRDLLARVKETALEAYAHQDLPFEKLVDELALERSLSYSPLFQVMFVLQNFQLDLDEQAGIRVSEFDMDKHLVTAKYDLTLTMAEKQDGLIATFEYNTALFDETTIVRMSQHFHHLLEAIVQMPEQTITQLPLLPQAEREQLLVEWNNTTTAYPRDQRVDQLFQQTAMRFPNQIAVVAGDQSLTYSQLEKRANQVANYLQKQGVRPGSLVGICVKRSLEMLIGVLGILKAGGAYVPLDSDYPKERLAYMMDDAHVTVLLTQEQLLPSLPSGEHTVICLDCDWVMIAEESEQAPDIDTTAESLAYVIYTSGSTGLPKGTLVIHRGIVRLVKETDYVTITEQDVFLQASTVSFDAATFEIWGSLLNGAKLVLMPPDLPSLEELGQAIQTHKVTTLWLTAGLFTLMVDHHKESLTGVRQLLVGGDVVSVPHVRKALELEGLTIINGYGPTENTTFTCCYPVTELPETISSFPIGRPIKNTTVYVLDSKMQPVPIGVTGELYIGGDGLAYGYLNRPDLTEERFVPNLFSTDPQARLYRTGDLVRYLPDGLIEFIGRIDNQVKVRGFRIELSEVESVLAKHPALAASVVIVRGDEPGKKQLVAYAVKQAEQEVDTAELRQHFKAHVPDYMVPSAFVMLDELPLTPNGKVDRKALPVPVYARSHDVDSFTEATNLIEQKLVEIWCGVLRMDRIGIHDNFFELGGDSILSIQIVARANKAGIHLTPKNLFDHQTIAELAKVAGQSTKVEAEQGMVTGEAPLLPIQKWFFEQEQPTPHHWNQSMLLQVNEQLDEEHLEQAITHLLAHHDALRLRYTYTDGQWKQTHAEVESEVLLSVEDLSMVSPAQHSRRIEKLSHQAQASLDLENGPLMKIVYFDLGYDRPGRLLIVIHHLAVDGVSWRVLIEDLQTAYRQAAEGTEIQLPAKTTSYKAWAEKMNEYASSEHIVAEKEYWVAAADEMMSTTTSIHDSGSNTEGNCRTITIAMEEQETETLLQKVPSRYRAQINDVLLTALALAHAKWTGEQALLVNLEGHGREELFSEVDLSRTVGWFTSMYPLLIRLDQNMSQEDALVRVKEKLQQIPNKGLGYGILRYLTKDDNEASEKLAAIPQPPISFNYLGQFNQAGEGNSLFGFAEGERGSNISPDNRRAHLIDVVGAVVGGKLNLSFLYSESLHSEASIETFARHFTEILRSLIQAEKQSYRAEDFEDADLSQMALNKVLSKLKKRKGN</sequence>
<dbReference type="RefSeq" id="WP_015891189.1">
    <property type="nucleotide sequence ID" value="NC_012491.1"/>
</dbReference>
<dbReference type="KEGG" id="bbe:BBR47_28930"/>
<evidence type="ECO:0000259" key="11">
    <source>
        <dbReference type="PROSITE" id="PS50075"/>
    </source>
</evidence>
<dbReference type="GO" id="GO:0017000">
    <property type="term" value="P:antibiotic biosynthetic process"/>
    <property type="evidence" value="ECO:0007669"/>
    <property type="project" value="UniProtKB-KW"/>
</dbReference>
<evidence type="ECO:0000256" key="9">
    <source>
        <dbReference type="ARBA" id="ARBA00023268"/>
    </source>
</evidence>
<evidence type="ECO:0000256" key="5">
    <source>
        <dbReference type="ARBA" id="ARBA00022598"/>
    </source>
</evidence>
<evidence type="ECO:0000313" key="12">
    <source>
        <dbReference type="EMBL" id="BAH43870.1"/>
    </source>
</evidence>
<dbReference type="FunFam" id="3.30.559.10:FF:000016">
    <property type="entry name" value="Nonribosomal peptide synthase Pes1"/>
    <property type="match status" value="1"/>
</dbReference>
<dbReference type="Proteomes" id="UP000001877">
    <property type="component" value="Chromosome"/>
</dbReference>
<dbReference type="CDD" id="cd05930">
    <property type="entry name" value="A_NRPS"/>
    <property type="match status" value="1"/>
</dbReference>
<feature type="domain" description="Carrier" evidence="11">
    <location>
        <begin position="3550"/>
        <end position="3625"/>
    </location>
</feature>
<dbReference type="Gene3D" id="3.30.559.30">
    <property type="entry name" value="Nonribosomal peptide synthetase, condensation domain"/>
    <property type="match status" value="9"/>
</dbReference>
<dbReference type="FunFam" id="3.40.50.980:FF:000001">
    <property type="entry name" value="Non-ribosomal peptide synthetase"/>
    <property type="match status" value="6"/>
</dbReference>
<comment type="similarity">
    <text evidence="2">Belongs to the ATP-dependent AMP-binding enzyme family.</text>
</comment>
<dbReference type="InterPro" id="IPR001242">
    <property type="entry name" value="Condensation_dom"/>
</dbReference>
<keyword evidence="13" id="KW-1185">Reference proteome</keyword>
<evidence type="ECO:0000256" key="2">
    <source>
        <dbReference type="ARBA" id="ARBA00006432"/>
    </source>
</evidence>
<dbReference type="Gene3D" id="3.30.559.10">
    <property type="entry name" value="Chloramphenicol acetyltransferase-like domain"/>
    <property type="match status" value="9"/>
</dbReference>
<dbReference type="InterPro" id="IPR010071">
    <property type="entry name" value="AA_adenyl_dom"/>
</dbReference>
<dbReference type="NCBIfam" id="NF003417">
    <property type="entry name" value="PRK04813.1"/>
    <property type="match status" value="6"/>
</dbReference>
<feature type="domain" description="Carrier" evidence="11">
    <location>
        <begin position="4609"/>
        <end position="4683"/>
    </location>
</feature>
<proteinExistence type="inferred from homology"/>
<dbReference type="PANTHER" id="PTHR45527:SF1">
    <property type="entry name" value="FATTY ACID SYNTHASE"/>
    <property type="match status" value="1"/>
</dbReference>
<dbReference type="Pfam" id="PF00550">
    <property type="entry name" value="PP-binding"/>
    <property type="match status" value="6"/>
</dbReference>
<name>C0ZDL1_BREBN</name>
<dbReference type="FunFam" id="2.30.38.10:FF:000001">
    <property type="entry name" value="Non-ribosomal peptide synthetase PvdI"/>
    <property type="match status" value="6"/>
</dbReference>
<dbReference type="InterPro" id="IPR000873">
    <property type="entry name" value="AMP-dep_synth/lig_dom"/>
</dbReference>
<keyword evidence="3" id="KW-0596">Phosphopantetheine</keyword>
<evidence type="ECO:0000256" key="6">
    <source>
        <dbReference type="ARBA" id="ARBA00022737"/>
    </source>
</evidence>
<keyword evidence="9" id="KW-0511">Multifunctional enzyme</keyword>
<dbReference type="GO" id="GO:0031177">
    <property type="term" value="F:phosphopantetheine binding"/>
    <property type="evidence" value="ECO:0007669"/>
    <property type="project" value="InterPro"/>
</dbReference>
<keyword evidence="7" id="KW-0045">Antibiotic biosynthesis</keyword>
<dbReference type="eggNOG" id="COG1020">
    <property type="taxonomic scope" value="Bacteria"/>
</dbReference>
<gene>
    <name evidence="12" type="primary">lgrB</name>
    <name evidence="12" type="ordered locus">BBR47_28930</name>
</gene>
<dbReference type="FunFam" id="3.40.50.12780:FF:000012">
    <property type="entry name" value="Non-ribosomal peptide synthetase"/>
    <property type="match status" value="6"/>
</dbReference>
<keyword evidence="8" id="KW-0413">Isomerase</keyword>
<dbReference type="STRING" id="358681.BBR47_28930"/>
<comment type="subunit">
    <text evidence="10">Large multienzyme complex composed of 4 subunits; LgrA, LgrB, LgrC and LgrD.</text>
</comment>
<dbReference type="InterPro" id="IPR009081">
    <property type="entry name" value="PP-bd_ACP"/>
</dbReference>
<dbReference type="InterPro" id="IPR045851">
    <property type="entry name" value="AMP-bd_C_sf"/>
</dbReference>
<dbReference type="Pfam" id="PF00501">
    <property type="entry name" value="AMP-binding"/>
    <property type="match status" value="6"/>
</dbReference>
<dbReference type="SUPFAM" id="SSF47336">
    <property type="entry name" value="ACP-like"/>
    <property type="match status" value="6"/>
</dbReference>
<dbReference type="GO" id="GO:0008610">
    <property type="term" value="P:lipid biosynthetic process"/>
    <property type="evidence" value="ECO:0007669"/>
    <property type="project" value="UniProtKB-ARBA"/>
</dbReference>
<dbReference type="InterPro" id="IPR020806">
    <property type="entry name" value="PKS_PP-bd"/>
</dbReference>
<dbReference type="SUPFAM" id="SSF52777">
    <property type="entry name" value="CoA-dependent acyltransferases"/>
    <property type="match status" value="18"/>
</dbReference>
<dbReference type="Gene3D" id="1.10.1200.10">
    <property type="entry name" value="ACP-like"/>
    <property type="match status" value="6"/>
</dbReference>
<evidence type="ECO:0000256" key="7">
    <source>
        <dbReference type="ARBA" id="ARBA00023194"/>
    </source>
</evidence>
<dbReference type="PROSITE" id="PS00455">
    <property type="entry name" value="AMP_BINDING"/>
    <property type="match status" value="6"/>
</dbReference>
<dbReference type="InterPro" id="IPR020845">
    <property type="entry name" value="AMP-binding_CS"/>
</dbReference>
<dbReference type="Pfam" id="PF00668">
    <property type="entry name" value="Condensation"/>
    <property type="match status" value="9"/>
</dbReference>
<dbReference type="CDD" id="cd12117">
    <property type="entry name" value="A_NRPS_Srf_like"/>
    <property type="match status" value="2"/>
</dbReference>
<feature type="domain" description="Carrier" evidence="11">
    <location>
        <begin position="971"/>
        <end position="1046"/>
    </location>
</feature>
<evidence type="ECO:0000256" key="4">
    <source>
        <dbReference type="ARBA" id="ARBA00022553"/>
    </source>
</evidence>
<evidence type="ECO:0000256" key="8">
    <source>
        <dbReference type="ARBA" id="ARBA00023235"/>
    </source>
</evidence>
<dbReference type="SMART" id="SM00823">
    <property type="entry name" value="PKS_PP"/>
    <property type="match status" value="6"/>
</dbReference>
<keyword evidence="6" id="KW-0677">Repeat</keyword>
<dbReference type="FunFam" id="3.30.300.30:FF:000010">
    <property type="entry name" value="Enterobactin synthetase component F"/>
    <property type="match status" value="6"/>
</dbReference>
<dbReference type="CDD" id="cd12115">
    <property type="entry name" value="A_NRPS_Sfm_like"/>
    <property type="match status" value="2"/>
</dbReference>
<dbReference type="EMBL" id="AP008955">
    <property type="protein sequence ID" value="BAH43870.1"/>
    <property type="molecule type" value="Genomic_DNA"/>
</dbReference>
<dbReference type="CDD" id="cd19531">
    <property type="entry name" value="LCL_NRPS-like"/>
    <property type="match status" value="3"/>
</dbReference>
<dbReference type="FunFam" id="3.30.559.10:FF:000012">
    <property type="entry name" value="Non-ribosomal peptide synthetase"/>
    <property type="match status" value="4"/>
</dbReference>
<dbReference type="GO" id="GO:0043041">
    <property type="term" value="P:amino acid activation for nonribosomal peptide biosynthetic process"/>
    <property type="evidence" value="ECO:0007669"/>
    <property type="project" value="TreeGrafter"/>
</dbReference>
<organism evidence="12 13">
    <name type="scientific">Brevibacillus brevis (strain 47 / JCM 6285 / NBRC 100599)</name>
    <dbReference type="NCBI Taxonomy" id="358681"/>
    <lineage>
        <taxon>Bacteria</taxon>
        <taxon>Bacillati</taxon>
        <taxon>Bacillota</taxon>
        <taxon>Bacilli</taxon>
        <taxon>Bacillales</taxon>
        <taxon>Paenibacillaceae</taxon>
        <taxon>Brevibacillus</taxon>
    </lineage>
</organism>
<dbReference type="InterPro" id="IPR010060">
    <property type="entry name" value="NRPS_synth"/>
</dbReference>
<evidence type="ECO:0000256" key="3">
    <source>
        <dbReference type="ARBA" id="ARBA00022450"/>
    </source>
</evidence>
<dbReference type="InterPro" id="IPR023213">
    <property type="entry name" value="CAT-like_dom_sf"/>
</dbReference>
<dbReference type="PROSITE" id="PS00012">
    <property type="entry name" value="PHOSPHOPANTETHEINE"/>
    <property type="match status" value="5"/>
</dbReference>
<dbReference type="GO" id="GO:0016853">
    <property type="term" value="F:isomerase activity"/>
    <property type="evidence" value="ECO:0007669"/>
    <property type="project" value="UniProtKB-KW"/>
</dbReference>
<dbReference type="CDD" id="cd19543">
    <property type="entry name" value="DCL_NRPS"/>
    <property type="match status" value="3"/>
</dbReference>
<keyword evidence="5" id="KW-0436">Ligase</keyword>
<feature type="domain" description="Carrier" evidence="11">
    <location>
        <begin position="6130"/>
        <end position="6205"/>
    </location>
</feature>
<dbReference type="Pfam" id="PF13193">
    <property type="entry name" value="AMP-binding_C"/>
    <property type="match status" value="6"/>
</dbReference>
<dbReference type="InterPro" id="IPR036736">
    <property type="entry name" value="ACP-like_sf"/>
</dbReference>
<dbReference type="InterPro" id="IPR006162">
    <property type="entry name" value="Ppantetheine_attach_site"/>
</dbReference>
<dbReference type="NCBIfam" id="TIGR01720">
    <property type="entry name" value="NRPS-para261"/>
    <property type="match status" value="3"/>
</dbReference>
<evidence type="ECO:0000256" key="10">
    <source>
        <dbReference type="ARBA" id="ARBA00063614"/>
    </source>
</evidence>
<protein>
    <submittedName>
        <fullName evidence="12">Putative linear pentadecapeptide gramicidin synthetase LgrB</fullName>
    </submittedName>
</protein>
<dbReference type="FunFam" id="1.10.1200.10:FF:000005">
    <property type="entry name" value="Nonribosomal peptide synthetase 1"/>
    <property type="match status" value="6"/>
</dbReference>
<evidence type="ECO:0000256" key="1">
    <source>
        <dbReference type="ARBA" id="ARBA00001957"/>
    </source>
</evidence>
<dbReference type="Gene3D" id="3.40.50.980">
    <property type="match status" value="12"/>
</dbReference>
<comment type="cofactor">
    <cofactor evidence="1">
        <name>pantetheine 4'-phosphate</name>
        <dbReference type="ChEBI" id="CHEBI:47942"/>
    </cofactor>
</comment>
<dbReference type="GO" id="GO:0016874">
    <property type="term" value="F:ligase activity"/>
    <property type="evidence" value="ECO:0007669"/>
    <property type="project" value="UniProtKB-KW"/>
</dbReference>
<dbReference type="GO" id="GO:0005829">
    <property type="term" value="C:cytosol"/>
    <property type="evidence" value="ECO:0007669"/>
    <property type="project" value="TreeGrafter"/>
</dbReference>
<dbReference type="NCBIfam" id="NF004282">
    <property type="entry name" value="PRK05691.1"/>
    <property type="match status" value="4"/>
</dbReference>
<reference evidence="12 13" key="1">
    <citation type="submission" date="2005-03" db="EMBL/GenBank/DDBJ databases">
        <title>Brevibacillus brevis strain 47, complete genome.</title>
        <authorList>
            <person name="Hosoyama A."/>
            <person name="Yamada R."/>
            <person name="Hongo Y."/>
            <person name="Terui Y."/>
            <person name="Ankai A."/>
            <person name="Masuyama W."/>
            <person name="Sekiguchi M."/>
            <person name="Takeda T."/>
            <person name="Asano K."/>
            <person name="Ohji S."/>
            <person name="Ichikawa N."/>
            <person name="Narita S."/>
            <person name="Aoki N."/>
            <person name="Miura H."/>
            <person name="Matsushita S."/>
            <person name="Sekigawa T."/>
            <person name="Yamagata H."/>
            <person name="Yoshikawa H."/>
            <person name="Udaka S."/>
            <person name="Tanikawa S."/>
            <person name="Fujita N."/>
        </authorList>
    </citation>
    <scope>NUCLEOTIDE SEQUENCE [LARGE SCALE GENOMIC DNA]</scope>
    <source>
        <strain evidence="13">47 / JCM 6285 / NBRC 100599</strain>
    </source>
</reference>
<keyword evidence="4" id="KW-0597">Phosphoprotein</keyword>
<dbReference type="NCBIfam" id="TIGR01733">
    <property type="entry name" value="AA-adenyl-dom"/>
    <property type="match status" value="6"/>
</dbReference>
<dbReference type="Gene3D" id="2.30.38.10">
    <property type="entry name" value="Luciferase, Domain 3"/>
    <property type="match status" value="6"/>
</dbReference>
<dbReference type="HOGENOM" id="CLU_222917_0_0_9"/>
<accession>C0ZDL1</accession>
<dbReference type="CDD" id="cd17651">
    <property type="entry name" value="A_NRPS_VisG_like"/>
    <property type="match status" value="1"/>
</dbReference>
<dbReference type="FunFam" id="3.30.559.30:FF:000001">
    <property type="entry name" value="Non-ribosomal peptide synthetase"/>
    <property type="match status" value="2"/>
</dbReference>
<feature type="domain" description="Carrier" evidence="11">
    <location>
        <begin position="7190"/>
        <end position="7264"/>
    </location>
</feature>
<feature type="domain" description="Carrier" evidence="11">
    <location>
        <begin position="2035"/>
        <end position="2109"/>
    </location>
</feature>
<dbReference type="InterPro" id="IPR025110">
    <property type="entry name" value="AMP-bd_C"/>
</dbReference>
<dbReference type="SUPFAM" id="SSF56801">
    <property type="entry name" value="Acetyl-CoA synthetase-like"/>
    <property type="match status" value="6"/>
</dbReference>
<evidence type="ECO:0000313" key="13">
    <source>
        <dbReference type="Proteomes" id="UP000001877"/>
    </source>
</evidence>
<dbReference type="GO" id="GO:0044550">
    <property type="term" value="P:secondary metabolite biosynthetic process"/>
    <property type="evidence" value="ECO:0007669"/>
    <property type="project" value="UniProtKB-ARBA"/>
</dbReference>
<dbReference type="PANTHER" id="PTHR45527">
    <property type="entry name" value="NONRIBOSOMAL PEPTIDE SYNTHETASE"/>
    <property type="match status" value="1"/>
</dbReference>
<dbReference type="PROSITE" id="PS50075">
    <property type="entry name" value="CARRIER"/>
    <property type="match status" value="6"/>
</dbReference>